<sequence>MSVAAPMPPGLSHDERQRMPYIFFCVLYHSTLPHHMSNAARPQPSIPQAEGSVDVGQVSSSGSSTPSTPSLFDDGLRPLEKHSPKISKPPPIMPPTVNVQFAPLPEIEPRDRRSNHPLGVAARSRMLQQKREIRMQGIQRHPRAWSDDDRPIYIPDEVEEDDPLEALVRFIADKSKSLWKRVASKAKQSDKDETMGVASETTITEEEQKSVQSRPPNGPNREVDQPNEAREISKNTSGCMAGVPLQ</sequence>
<proteinExistence type="predicted"/>
<dbReference type="AlphaFoldDB" id="A0A9P5T850"/>
<feature type="region of interest" description="Disordered" evidence="1">
    <location>
        <begin position="183"/>
        <end position="246"/>
    </location>
</feature>
<accession>A0A9P5T850</accession>
<feature type="compositionally biased region" description="Low complexity" evidence="1">
    <location>
        <begin position="51"/>
        <end position="70"/>
    </location>
</feature>
<gene>
    <name evidence="2" type="ORF">DFH94DRAFT_49605</name>
</gene>
<name>A0A9P5T850_9AGAM</name>
<reference evidence="2" key="1">
    <citation type="submission" date="2019-10" db="EMBL/GenBank/DDBJ databases">
        <authorList>
            <consortium name="DOE Joint Genome Institute"/>
            <person name="Kuo A."/>
            <person name="Miyauchi S."/>
            <person name="Kiss E."/>
            <person name="Drula E."/>
            <person name="Kohler A."/>
            <person name="Sanchez-Garcia M."/>
            <person name="Andreopoulos B."/>
            <person name="Barry K.W."/>
            <person name="Bonito G."/>
            <person name="Buee M."/>
            <person name="Carver A."/>
            <person name="Chen C."/>
            <person name="Cichocki N."/>
            <person name="Clum A."/>
            <person name="Culley D."/>
            <person name="Crous P.W."/>
            <person name="Fauchery L."/>
            <person name="Girlanda M."/>
            <person name="Hayes R."/>
            <person name="Keri Z."/>
            <person name="LaButti K."/>
            <person name="Lipzen A."/>
            <person name="Lombard V."/>
            <person name="Magnuson J."/>
            <person name="Maillard F."/>
            <person name="Morin E."/>
            <person name="Murat C."/>
            <person name="Nolan M."/>
            <person name="Ohm R."/>
            <person name="Pangilinan J."/>
            <person name="Pereira M."/>
            <person name="Perotto S."/>
            <person name="Peter M."/>
            <person name="Riley R."/>
            <person name="Sitrit Y."/>
            <person name="Stielow B."/>
            <person name="Szollosi G."/>
            <person name="Zifcakova L."/>
            <person name="Stursova M."/>
            <person name="Spatafora J.W."/>
            <person name="Tedersoo L."/>
            <person name="Vaario L.-M."/>
            <person name="Yamada A."/>
            <person name="Yan M."/>
            <person name="Wang P."/>
            <person name="Xu J."/>
            <person name="Bruns T."/>
            <person name="Baldrian P."/>
            <person name="Vilgalys R."/>
            <person name="Henrissat B."/>
            <person name="Grigoriev I.V."/>
            <person name="Hibbett D."/>
            <person name="Nagy L.G."/>
            <person name="Martin F.M."/>
        </authorList>
    </citation>
    <scope>NUCLEOTIDE SEQUENCE</scope>
    <source>
        <strain evidence="2">Prilba</strain>
    </source>
</reference>
<dbReference type="Proteomes" id="UP000759537">
    <property type="component" value="Unassembled WGS sequence"/>
</dbReference>
<feature type="compositionally biased region" description="Basic and acidic residues" evidence="1">
    <location>
        <begin position="74"/>
        <end position="83"/>
    </location>
</feature>
<comment type="caution">
    <text evidence="2">The sequence shown here is derived from an EMBL/GenBank/DDBJ whole genome shotgun (WGS) entry which is preliminary data.</text>
</comment>
<feature type="region of interest" description="Disordered" evidence="1">
    <location>
        <begin position="37"/>
        <end position="95"/>
    </location>
</feature>
<dbReference type="OrthoDB" id="3265817at2759"/>
<feature type="compositionally biased region" description="Basic and acidic residues" evidence="1">
    <location>
        <begin position="221"/>
        <end position="233"/>
    </location>
</feature>
<organism evidence="2 3">
    <name type="scientific">Russula ochroleuca</name>
    <dbReference type="NCBI Taxonomy" id="152965"/>
    <lineage>
        <taxon>Eukaryota</taxon>
        <taxon>Fungi</taxon>
        <taxon>Dikarya</taxon>
        <taxon>Basidiomycota</taxon>
        <taxon>Agaricomycotina</taxon>
        <taxon>Agaricomycetes</taxon>
        <taxon>Russulales</taxon>
        <taxon>Russulaceae</taxon>
        <taxon>Russula</taxon>
    </lineage>
</organism>
<keyword evidence="3" id="KW-1185">Reference proteome</keyword>
<evidence type="ECO:0000313" key="2">
    <source>
        <dbReference type="EMBL" id="KAF8479300.1"/>
    </source>
</evidence>
<evidence type="ECO:0000256" key="1">
    <source>
        <dbReference type="SAM" id="MobiDB-lite"/>
    </source>
</evidence>
<protein>
    <submittedName>
        <fullName evidence="2">Uncharacterized protein</fullName>
    </submittedName>
</protein>
<reference evidence="2" key="2">
    <citation type="journal article" date="2020" name="Nat. Commun.">
        <title>Large-scale genome sequencing of mycorrhizal fungi provides insights into the early evolution of symbiotic traits.</title>
        <authorList>
            <person name="Miyauchi S."/>
            <person name="Kiss E."/>
            <person name="Kuo A."/>
            <person name="Drula E."/>
            <person name="Kohler A."/>
            <person name="Sanchez-Garcia M."/>
            <person name="Morin E."/>
            <person name="Andreopoulos B."/>
            <person name="Barry K.W."/>
            <person name="Bonito G."/>
            <person name="Buee M."/>
            <person name="Carver A."/>
            <person name="Chen C."/>
            <person name="Cichocki N."/>
            <person name="Clum A."/>
            <person name="Culley D."/>
            <person name="Crous P.W."/>
            <person name="Fauchery L."/>
            <person name="Girlanda M."/>
            <person name="Hayes R.D."/>
            <person name="Keri Z."/>
            <person name="LaButti K."/>
            <person name="Lipzen A."/>
            <person name="Lombard V."/>
            <person name="Magnuson J."/>
            <person name="Maillard F."/>
            <person name="Murat C."/>
            <person name="Nolan M."/>
            <person name="Ohm R.A."/>
            <person name="Pangilinan J."/>
            <person name="Pereira M.F."/>
            <person name="Perotto S."/>
            <person name="Peter M."/>
            <person name="Pfister S."/>
            <person name="Riley R."/>
            <person name="Sitrit Y."/>
            <person name="Stielow J.B."/>
            <person name="Szollosi G."/>
            <person name="Zifcakova L."/>
            <person name="Stursova M."/>
            <person name="Spatafora J.W."/>
            <person name="Tedersoo L."/>
            <person name="Vaario L.M."/>
            <person name="Yamada A."/>
            <person name="Yan M."/>
            <person name="Wang P."/>
            <person name="Xu J."/>
            <person name="Bruns T."/>
            <person name="Baldrian P."/>
            <person name="Vilgalys R."/>
            <person name="Dunand C."/>
            <person name="Henrissat B."/>
            <person name="Grigoriev I.V."/>
            <person name="Hibbett D."/>
            <person name="Nagy L.G."/>
            <person name="Martin F.M."/>
        </authorList>
    </citation>
    <scope>NUCLEOTIDE SEQUENCE</scope>
    <source>
        <strain evidence="2">Prilba</strain>
    </source>
</reference>
<dbReference type="EMBL" id="WHVB01000010">
    <property type="protein sequence ID" value="KAF8479300.1"/>
    <property type="molecule type" value="Genomic_DNA"/>
</dbReference>
<evidence type="ECO:0000313" key="3">
    <source>
        <dbReference type="Proteomes" id="UP000759537"/>
    </source>
</evidence>